<dbReference type="PANTHER" id="PTHR30383">
    <property type="entry name" value="THIOESTERASE 1/PROTEASE 1/LYSOPHOSPHOLIPASE L1"/>
    <property type="match status" value="1"/>
</dbReference>
<dbReference type="STRING" id="1176587.A8C56_20490"/>
<dbReference type="Gene3D" id="3.40.50.1110">
    <property type="entry name" value="SGNH hydrolase"/>
    <property type="match status" value="1"/>
</dbReference>
<dbReference type="EMBL" id="CP015772">
    <property type="protein sequence ID" value="ANH84098.1"/>
    <property type="molecule type" value="Genomic_DNA"/>
</dbReference>
<proteinExistence type="predicted"/>
<dbReference type="InterPro" id="IPR036514">
    <property type="entry name" value="SGNH_hydro_sf"/>
</dbReference>
<reference evidence="2 3" key="1">
    <citation type="submission" date="2016-05" db="EMBL/GenBank/DDBJ databases">
        <title>Niabella ginsenosidivorans BS26 whole genome sequencing.</title>
        <authorList>
            <person name="Im W.T."/>
            <person name="Siddiqi M.Z."/>
        </authorList>
    </citation>
    <scope>NUCLEOTIDE SEQUENCE [LARGE SCALE GENOMIC DNA]</scope>
    <source>
        <strain evidence="2 3">BS26</strain>
    </source>
</reference>
<dbReference type="Pfam" id="PF13472">
    <property type="entry name" value="Lipase_GDSL_2"/>
    <property type="match status" value="1"/>
</dbReference>
<organism evidence="2 3">
    <name type="scientific">Niabella ginsenosidivorans</name>
    <dbReference type="NCBI Taxonomy" id="1176587"/>
    <lineage>
        <taxon>Bacteria</taxon>
        <taxon>Pseudomonadati</taxon>
        <taxon>Bacteroidota</taxon>
        <taxon>Chitinophagia</taxon>
        <taxon>Chitinophagales</taxon>
        <taxon>Chitinophagaceae</taxon>
        <taxon>Niabella</taxon>
    </lineage>
</organism>
<protein>
    <recommendedName>
        <fullName evidence="1">SGNH hydrolase-type esterase domain-containing protein</fullName>
    </recommendedName>
</protein>
<evidence type="ECO:0000313" key="2">
    <source>
        <dbReference type="EMBL" id="ANH84098.1"/>
    </source>
</evidence>
<evidence type="ECO:0000259" key="1">
    <source>
        <dbReference type="Pfam" id="PF13472"/>
    </source>
</evidence>
<dbReference type="SUPFAM" id="SSF52266">
    <property type="entry name" value="SGNH hydrolase"/>
    <property type="match status" value="1"/>
</dbReference>
<dbReference type="InterPro" id="IPR013830">
    <property type="entry name" value="SGNH_hydro"/>
</dbReference>
<accession>A0A1A9I8U1</accession>
<dbReference type="GO" id="GO:0016788">
    <property type="term" value="F:hydrolase activity, acting on ester bonds"/>
    <property type="evidence" value="ECO:0007669"/>
    <property type="project" value="UniProtKB-ARBA"/>
</dbReference>
<dbReference type="AlphaFoldDB" id="A0A1A9I8U1"/>
<evidence type="ECO:0000313" key="3">
    <source>
        <dbReference type="Proteomes" id="UP000077667"/>
    </source>
</evidence>
<name>A0A1A9I8U1_9BACT</name>
<dbReference type="InterPro" id="IPR051532">
    <property type="entry name" value="Ester_Hydrolysis_Enzymes"/>
</dbReference>
<feature type="domain" description="SGNH hydrolase-type esterase" evidence="1">
    <location>
        <begin position="16"/>
        <end position="219"/>
    </location>
</feature>
<dbReference type="KEGG" id="nia:A8C56_20490"/>
<gene>
    <name evidence="2" type="ORF">A8C56_20490</name>
</gene>
<dbReference type="Proteomes" id="UP000077667">
    <property type="component" value="Chromosome"/>
</dbReference>
<keyword evidence="3" id="KW-1185">Reference proteome</keyword>
<sequence length="235" mass="26708">MQAWAQQSPTRYALVFIGNSITYGATLRSPQKEAPPVQMVKILERKGYPIRYANCGHSGSTTADFLPASNRLFPKVMQAADSLYDAGVELLFSIMLGTNDSAAEGPAGAPVAPEQYKRNLQLIIDSLHQRYPRSHFMLHQPIWYSPNTQNRSVYLEEGLKRLQTYTPQLELLIKENPEFVLKGDRKVFAFFKKNPEKYFTPEKNPSGIFYLHPNALGAQKLGAFWADCFEKYFHP</sequence>